<reference evidence="2 3" key="1">
    <citation type="journal article" date="2013" name="BMC Genomics">
        <title>Genomics-driven discovery of the pneumocandin biosynthetic gene cluster in the fungus Glarea lozoyensis.</title>
        <authorList>
            <person name="Chen L."/>
            <person name="Yue Q."/>
            <person name="Zhang X."/>
            <person name="Xiang M."/>
            <person name="Wang C."/>
            <person name="Li S."/>
            <person name="Che Y."/>
            <person name="Ortiz-Lopez F.J."/>
            <person name="Bills G.F."/>
            <person name="Liu X."/>
            <person name="An Z."/>
        </authorList>
    </citation>
    <scope>NUCLEOTIDE SEQUENCE [LARGE SCALE GENOMIC DNA]</scope>
    <source>
        <strain evidence="3">ATCC 20868 / MF5171</strain>
    </source>
</reference>
<gene>
    <name evidence="2" type="ORF">GLAREA_08387</name>
</gene>
<dbReference type="OMA" id="YTMIYTM"/>
<dbReference type="HOGENOM" id="CLU_002639_3_0_1"/>
<dbReference type="KEGG" id="glz:GLAREA_08387"/>
<dbReference type="InterPro" id="IPR010730">
    <property type="entry name" value="HET"/>
</dbReference>
<dbReference type="STRING" id="1116229.S3CEW6"/>
<dbReference type="RefSeq" id="XP_008088623.1">
    <property type="nucleotide sequence ID" value="XM_008090432.1"/>
</dbReference>
<dbReference type="Pfam" id="PF06985">
    <property type="entry name" value="HET"/>
    <property type="match status" value="1"/>
</dbReference>
<dbReference type="AlphaFoldDB" id="S3CEW6"/>
<dbReference type="Proteomes" id="UP000016922">
    <property type="component" value="Unassembled WGS sequence"/>
</dbReference>
<protein>
    <recommendedName>
        <fullName evidence="1">Heterokaryon incompatibility domain-containing protein</fullName>
    </recommendedName>
</protein>
<keyword evidence="3" id="KW-1185">Reference proteome</keyword>
<sequence length="699" mass="79631">MGNGQIHWAIGRKNAEMIDAPTDETEDSCCSFPNRMERPLSNLCFNCQNIFSHWEEISMAAESRLPHCVDERALKASADAGCGLCAQFMLDSSEIVPYYSSLYTGRFVAEGDYGDDGNDRVLKGFVWLKTGDKFSFSPKVREKFWTINLILPFLGGFDGVLRVYDDWDEKEPLCVQYVVNLIPTHRQATLYDSQHSSSISTQDALPIAKVWLDRCLAFHKHCNPSENQRLPTRLISIQEECIRLCASEEIQGFPKYVTLSHCWGSMPFETLTKERISELQKRIALDTLPKTFREAINAARYLGFQYIWIDSLCIVQDDPDDWAAESSLMSSVYGGSSLNLAASDAPNGAAGCFFNRGNLWRCQVRVNANHKEELYDCVPKNIRMSLRDTQLAKRCWVVQERILARRTLHFTRTQLFWECHEKDLCETFPEEMPPKLSQYFHIAKRPLTEKNWHQIVSAYSSAKLTYSKDMLIAISGIARLIQLTTKDQYIAGMWKKDLEIQLCWSVYSSGGGQRILPYTAPSWSWASIDTKGGRISLCHDVPYLTVTLCAQVQEISITHATTDQFGETLSANLRLSCKHLIHARFVYGKGGDSVLVAGQAIMVYAEFDSFHLFEGMSVDTYVVPVMYDSWSRLCGLIVKPTSQRTGQYYRVGKFSFFWQDETLEFDNAVKIADSQIEDSEYVEKLVDAEGLRHYVIDII</sequence>
<accession>S3CEW6</accession>
<evidence type="ECO:0000259" key="1">
    <source>
        <dbReference type="Pfam" id="PF06985"/>
    </source>
</evidence>
<dbReference type="OrthoDB" id="5125733at2759"/>
<dbReference type="eggNOG" id="ENOG502SHNP">
    <property type="taxonomic scope" value="Eukaryota"/>
</dbReference>
<evidence type="ECO:0000313" key="3">
    <source>
        <dbReference type="Proteomes" id="UP000016922"/>
    </source>
</evidence>
<dbReference type="PANTHER" id="PTHR33112:SF10">
    <property type="entry name" value="TOL"/>
    <property type="match status" value="1"/>
</dbReference>
<dbReference type="EMBL" id="KE145373">
    <property type="protein sequence ID" value="EPE24535.1"/>
    <property type="molecule type" value="Genomic_DNA"/>
</dbReference>
<dbReference type="PANTHER" id="PTHR33112">
    <property type="entry name" value="DOMAIN PROTEIN, PUTATIVE-RELATED"/>
    <property type="match status" value="1"/>
</dbReference>
<feature type="domain" description="Heterokaryon incompatibility" evidence="1">
    <location>
        <begin position="256"/>
        <end position="400"/>
    </location>
</feature>
<proteinExistence type="predicted"/>
<evidence type="ECO:0000313" key="2">
    <source>
        <dbReference type="EMBL" id="EPE24535.1"/>
    </source>
</evidence>
<dbReference type="GeneID" id="19467436"/>
<name>S3CEW6_GLAL2</name>
<organism evidence="2 3">
    <name type="scientific">Glarea lozoyensis (strain ATCC 20868 / MF5171)</name>
    <dbReference type="NCBI Taxonomy" id="1116229"/>
    <lineage>
        <taxon>Eukaryota</taxon>
        <taxon>Fungi</taxon>
        <taxon>Dikarya</taxon>
        <taxon>Ascomycota</taxon>
        <taxon>Pezizomycotina</taxon>
        <taxon>Leotiomycetes</taxon>
        <taxon>Helotiales</taxon>
        <taxon>Helotiaceae</taxon>
        <taxon>Glarea</taxon>
    </lineage>
</organism>